<dbReference type="GO" id="GO:0005886">
    <property type="term" value="C:plasma membrane"/>
    <property type="evidence" value="ECO:0007669"/>
    <property type="project" value="UniProtKB-SubCell"/>
</dbReference>
<keyword evidence="7" id="KW-0472">Membrane</keyword>
<name>A0A8B8NJY8_9MYRT</name>
<dbReference type="GO" id="GO:0034605">
    <property type="term" value="P:cellular response to heat"/>
    <property type="evidence" value="ECO:0007669"/>
    <property type="project" value="TreeGrafter"/>
</dbReference>
<sequence length="283" mass="31844">MDARTAAREYEDIDPTTNWEREDRLDTLIIYLPGFKREQLKVQITSEGNLRVMGERQVTGNKWSRFRKEMPIASNYDSNKISAKFDNGILRVKLQKIIIPAEPRGEAKPAVQPTKPPEPTPAAEPQKRGPKQDTKEPPKAEQVPAKPTEEDKKPKISTEDEEKPKEVKEESKRADEAKNGREMALQQKSDDLAEKKATEKDQKRGDTADIGKKMEKTGTKKAGDVGEPKAKTYKENVGNLVTKLKKPRNLMNTMVAALLIVVLGLYVKHAFRSIGTTESDPEL</sequence>
<dbReference type="PANTHER" id="PTHR43670:SF73">
    <property type="entry name" value="INACTIVE PROTEIN RESTRICTED TEV MOVEMENT 2-LIKE"/>
    <property type="match status" value="1"/>
</dbReference>
<dbReference type="Pfam" id="PF00011">
    <property type="entry name" value="HSP20"/>
    <property type="match status" value="1"/>
</dbReference>
<dbReference type="InterPro" id="IPR002068">
    <property type="entry name" value="A-crystallin/Hsp20_dom"/>
</dbReference>
<dbReference type="Gene3D" id="2.60.40.790">
    <property type="match status" value="1"/>
</dbReference>
<dbReference type="InterPro" id="IPR008978">
    <property type="entry name" value="HSP20-like_chaperone"/>
</dbReference>
<keyword evidence="3" id="KW-0611">Plant defense</keyword>
<keyword evidence="7" id="KW-0812">Transmembrane</keyword>
<evidence type="ECO:0000313" key="10">
    <source>
        <dbReference type="RefSeq" id="XP_030522383.1"/>
    </source>
</evidence>
<accession>A0A8B8NJY8</accession>
<dbReference type="RefSeq" id="XP_030522383.1">
    <property type="nucleotide sequence ID" value="XM_030666523.2"/>
</dbReference>
<keyword evidence="9" id="KW-1185">Reference proteome</keyword>
<gene>
    <name evidence="10" type="primary">LOC115735324</name>
</gene>
<comment type="subcellular location">
    <subcellularLocation>
        <location evidence="1">Cell membrane</location>
        <topology evidence="1">Single-pass membrane protein</topology>
    </subcellularLocation>
</comment>
<keyword evidence="2" id="KW-1003">Cell membrane</keyword>
<dbReference type="PROSITE" id="PS01031">
    <property type="entry name" value="SHSP"/>
    <property type="match status" value="1"/>
</dbReference>
<dbReference type="Proteomes" id="UP000827889">
    <property type="component" value="Chromosome 8"/>
</dbReference>
<feature type="compositionally biased region" description="Basic and acidic residues" evidence="6">
    <location>
        <begin position="125"/>
        <end position="139"/>
    </location>
</feature>
<dbReference type="KEGG" id="rarg:115735324"/>
<dbReference type="CDD" id="cd06464">
    <property type="entry name" value="ACD_sHsps-like"/>
    <property type="match status" value="1"/>
</dbReference>
<evidence type="ECO:0000313" key="9">
    <source>
        <dbReference type="Proteomes" id="UP000827889"/>
    </source>
</evidence>
<organism evidence="9 10">
    <name type="scientific">Rhodamnia argentea</name>
    <dbReference type="NCBI Taxonomy" id="178133"/>
    <lineage>
        <taxon>Eukaryota</taxon>
        <taxon>Viridiplantae</taxon>
        <taxon>Streptophyta</taxon>
        <taxon>Embryophyta</taxon>
        <taxon>Tracheophyta</taxon>
        <taxon>Spermatophyta</taxon>
        <taxon>Magnoliopsida</taxon>
        <taxon>eudicotyledons</taxon>
        <taxon>Gunneridae</taxon>
        <taxon>Pentapetalae</taxon>
        <taxon>rosids</taxon>
        <taxon>malvids</taxon>
        <taxon>Myrtales</taxon>
        <taxon>Myrtaceae</taxon>
        <taxon>Myrtoideae</taxon>
        <taxon>Myrteae</taxon>
        <taxon>Australasian group</taxon>
        <taxon>Rhodamnia</taxon>
    </lineage>
</organism>
<evidence type="ECO:0000256" key="2">
    <source>
        <dbReference type="ARBA" id="ARBA00022475"/>
    </source>
</evidence>
<keyword evidence="7" id="KW-1133">Transmembrane helix</keyword>
<feature type="compositionally biased region" description="Basic and acidic residues" evidence="6">
    <location>
        <begin position="188"/>
        <end position="227"/>
    </location>
</feature>
<dbReference type="AlphaFoldDB" id="A0A8B8NJY8"/>
<evidence type="ECO:0000256" key="5">
    <source>
        <dbReference type="RuleBase" id="RU003616"/>
    </source>
</evidence>
<evidence type="ECO:0000256" key="6">
    <source>
        <dbReference type="SAM" id="MobiDB-lite"/>
    </source>
</evidence>
<feature type="transmembrane region" description="Helical" evidence="7">
    <location>
        <begin position="250"/>
        <end position="267"/>
    </location>
</feature>
<reference evidence="10" key="1">
    <citation type="submission" date="2025-08" db="UniProtKB">
        <authorList>
            <consortium name="RefSeq"/>
        </authorList>
    </citation>
    <scope>IDENTIFICATION</scope>
    <source>
        <tissue evidence="10">Leaf</tissue>
    </source>
</reference>
<dbReference type="GO" id="GO:0006952">
    <property type="term" value="P:defense response"/>
    <property type="evidence" value="ECO:0007669"/>
    <property type="project" value="UniProtKB-KW"/>
</dbReference>
<evidence type="ECO:0000256" key="3">
    <source>
        <dbReference type="ARBA" id="ARBA00022821"/>
    </source>
</evidence>
<dbReference type="PANTHER" id="PTHR43670">
    <property type="entry name" value="HEAT SHOCK PROTEIN 26"/>
    <property type="match status" value="1"/>
</dbReference>
<proteinExistence type="inferred from homology"/>
<dbReference type="OrthoDB" id="1431247at2759"/>
<feature type="compositionally biased region" description="Basic and acidic residues" evidence="6">
    <location>
        <begin position="147"/>
        <end position="181"/>
    </location>
</feature>
<evidence type="ECO:0000256" key="7">
    <source>
        <dbReference type="SAM" id="Phobius"/>
    </source>
</evidence>
<feature type="domain" description="SHSP" evidence="8">
    <location>
        <begin position="8"/>
        <end position="114"/>
    </location>
</feature>
<dbReference type="GeneID" id="115735324"/>
<evidence type="ECO:0000256" key="4">
    <source>
        <dbReference type="PROSITE-ProRule" id="PRU00285"/>
    </source>
</evidence>
<dbReference type="SUPFAM" id="SSF49764">
    <property type="entry name" value="HSP20-like chaperones"/>
    <property type="match status" value="1"/>
</dbReference>
<comment type="similarity">
    <text evidence="4 5">Belongs to the small heat shock protein (HSP20) family.</text>
</comment>
<feature type="region of interest" description="Disordered" evidence="6">
    <location>
        <begin position="101"/>
        <end position="227"/>
    </location>
</feature>
<evidence type="ECO:0000259" key="8">
    <source>
        <dbReference type="PROSITE" id="PS01031"/>
    </source>
</evidence>
<protein>
    <submittedName>
        <fullName evidence="10">Inactive protein RESTRICTED TEV MOVEMENT 2</fullName>
    </submittedName>
</protein>
<evidence type="ECO:0000256" key="1">
    <source>
        <dbReference type="ARBA" id="ARBA00004162"/>
    </source>
</evidence>